<evidence type="ECO:0000313" key="3">
    <source>
        <dbReference type="EMBL" id="MCM0621735.1"/>
    </source>
</evidence>
<evidence type="ECO:0000259" key="1">
    <source>
        <dbReference type="Pfam" id="PF00501"/>
    </source>
</evidence>
<dbReference type="SUPFAM" id="SSF56801">
    <property type="entry name" value="Acetyl-CoA synthetase-like"/>
    <property type="match status" value="1"/>
</dbReference>
<evidence type="ECO:0000313" key="4">
    <source>
        <dbReference type="Proteomes" id="UP001139485"/>
    </source>
</evidence>
<feature type="domain" description="AMP-binding enzyme C-terminal" evidence="2">
    <location>
        <begin position="283"/>
        <end position="357"/>
    </location>
</feature>
<feature type="domain" description="AMP-dependent synthetase/ligase" evidence="1">
    <location>
        <begin position="38"/>
        <end position="211"/>
    </location>
</feature>
<dbReference type="Proteomes" id="UP001139485">
    <property type="component" value="Unassembled WGS sequence"/>
</dbReference>
<dbReference type="InterPro" id="IPR045851">
    <property type="entry name" value="AMP-bd_C_sf"/>
</dbReference>
<proteinExistence type="predicted"/>
<dbReference type="RefSeq" id="WP_250828081.1">
    <property type="nucleotide sequence ID" value="NZ_JAMOIL010000022.1"/>
</dbReference>
<comment type="caution">
    <text evidence="3">The sequence shown here is derived from an EMBL/GenBank/DDBJ whole genome shotgun (WGS) entry which is preliminary data.</text>
</comment>
<dbReference type="PANTHER" id="PTHR43767">
    <property type="entry name" value="LONG-CHAIN-FATTY-ACID--COA LIGASE"/>
    <property type="match status" value="1"/>
</dbReference>
<dbReference type="InterPro" id="IPR000873">
    <property type="entry name" value="AMP-dep_synth/lig_dom"/>
</dbReference>
<dbReference type="AlphaFoldDB" id="A0A9X2D9B4"/>
<dbReference type="InterPro" id="IPR042099">
    <property type="entry name" value="ANL_N_sf"/>
</dbReference>
<dbReference type="Gene3D" id="3.40.50.12780">
    <property type="entry name" value="N-terminal domain of ligase-like"/>
    <property type="match status" value="1"/>
</dbReference>
<accession>A0A9X2D9B4</accession>
<evidence type="ECO:0000259" key="2">
    <source>
        <dbReference type="Pfam" id="PF13193"/>
    </source>
</evidence>
<protein>
    <submittedName>
        <fullName evidence="3">AMP-binding protein</fullName>
    </submittedName>
</protein>
<gene>
    <name evidence="3" type="ORF">M8330_15700</name>
</gene>
<dbReference type="InterPro" id="IPR025110">
    <property type="entry name" value="AMP-bd_C"/>
</dbReference>
<dbReference type="Gene3D" id="3.30.300.30">
    <property type="match status" value="1"/>
</dbReference>
<dbReference type="Pfam" id="PF00501">
    <property type="entry name" value="AMP-binding"/>
    <property type="match status" value="1"/>
</dbReference>
<dbReference type="Pfam" id="PF13193">
    <property type="entry name" value="AMP-binding_C"/>
    <property type="match status" value="1"/>
</dbReference>
<organism evidence="3 4">
    <name type="scientific">Nocardioides bruguierae</name>
    <dbReference type="NCBI Taxonomy" id="2945102"/>
    <lineage>
        <taxon>Bacteria</taxon>
        <taxon>Bacillati</taxon>
        <taxon>Actinomycetota</taxon>
        <taxon>Actinomycetes</taxon>
        <taxon>Propionibacteriales</taxon>
        <taxon>Nocardioidaceae</taxon>
        <taxon>Nocardioides</taxon>
    </lineage>
</organism>
<reference evidence="3" key="1">
    <citation type="submission" date="2022-05" db="EMBL/GenBank/DDBJ databases">
        <authorList>
            <person name="Tuo L."/>
        </authorList>
    </citation>
    <scope>NUCLEOTIDE SEQUENCE</scope>
    <source>
        <strain evidence="3">BSK12Z-4</strain>
    </source>
</reference>
<dbReference type="EMBL" id="JAMOIL010000022">
    <property type="protein sequence ID" value="MCM0621735.1"/>
    <property type="molecule type" value="Genomic_DNA"/>
</dbReference>
<sequence length="391" mass="40177">MDPAAPPVTLPAEPAEVVDVLEAWLSAPHEPGPLVVRTSGSTGTPKRVLLPRASVLASARASAARVGAAGPWLLTLPAGYVAGVNVVARSLVAGHRPVLADDHGSFAEAVAALVAAHPESPRFVSLVPTQLHRMLGGAGAAAEGATSDDVWALRTFHTVLLGGGPVDAALRERAAAAGVRVVATYGSAETSGGCVYDGRPLDGTRVRVDDDGRVLLAGTTLFAGYEGEPGRVDRDLTDAAVVGGWFRTSDAGRITEHGRLQVLGRLDDVVVTGGLNVPAPAVAAVLRATPGVAQAEVVGVPDEEWGNVLVALAVPADADAPPPLETLRDAVAETRPRAWAPRRLVLLEELPLLANGKPDRLALQALAAAAVVEQRGAQATSARRDPATEDR</sequence>
<name>A0A9X2D9B4_9ACTN</name>
<keyword evidence="4" id="KW-1185">Reference proteome</keyword>
<dbReference type="InterPro" id="IPR050237">
    <property type="entry name" value="ATP-dep_AMP-bd_enzyme"/>
</dbReference>
<dbReference type="PANTHER" id="PTHR43767:SF1">
    <property type="entry name" value="NONRIBOSOMAL PEPTIDE SYNTHASE PES1 (EUROFUNG)-RELATED"/>
    <property type="match status" value="1"/>
</dbReference>
<dbReference type="GO" id="GO:0016878">
    <property type="term" value="F:acid-thiol ligase activity"/>
    <property type="evidence" value="ECO:0007669"/>
    <property type="project" value="UniProtKB-ARBA"/>
</dbReference>